<gene>
    <name evidence="1" type="ORF">GS634_13285</name>
</gene>
<sequence length="278" mass="29960">MGAQPRLGWAYQVDGLAAFQGDADLSGGGEFSASRTFLRATALYNLDGGNSVGLSTSFGKLDYRFSQSNNQPWENIRDLRVAVPVRLRVSDTATVFVSPQIRWDYQSGASSSEGRTHGIFAGIAWQLSERLTIGPAFGAFSQFDESGTDFFPALLIDWDINDRWNLNTGSGVGATQGPGLTLSYALNDTLDISLTARSERIRFRLDGDGLAPNGVGEDKNIPVVLSVGYNPNPGVSLSVFAGAEFDGRLTLDDANGLEISRQSYETAPLVGLAFRVRF</sequence>
<protein>
    <submittedName>
        <fullName evidence="1">Uncharacterized protein</fullName>
    </submittedName>
</protein>
<reference evidence="1" key="1">
    <citation type="submission" date="2019-12" db="EMBL/GenBank/DDBJ databases">
        <title>Ruegeria JWLKs population differentiation of coral mucus and skeleton niches.</title>
        <authorList>
            <person name="Luo D."/>
        </authorList>
    </citation>
    <scope>NUCLEOTIDE SEQUENCE</scope>
    <source>
        <strain evidence="1">HKCCD6181</strain>
    </source>
</reference>
<accession>A0AA90YXH9</accession>
<name>A0AA90YXH9_9RHOB</name>
<comment type="caution">
    <text evidence="1">The sequence shown here is derived from an EMBL/GenBank/DDBJ whole genome shotgun (WGS) entry which is preliminary data.</text>
</comment>
<dbReference type="EMBL" id="WVRA01000004">
    <property type="protein sequence ID" value="NOE19098.1"/>
    <property type="molecule type" value="Genomic_DNA"/>
</dbReference>
<organism evidence="1 2">
    <name type="scientific">Ruegeria atlantica</name>
    <dbReference type="NCBI Taxonomy" id="81569"/>
    <lineage>
        <taxon>Bacteria</taxon>
        <taxon>Pseudomonadati</taxon>
        <taxon>Pseudomonadota</taxon>
        <taxon>Alphaproteobacteria</taxon>
        <taxon>Rhodobacterales</taxon>
        <taxon>Roseobacteraceae</taxon>
        <taxon>Ruegeria</taxon>
    </lineage>
</organism>
<dbReference type="Proteomes" id="UP000597886">
    <property type="component" value="Unassembled WGS sequence"/>
</dbReference>
<evidence type="ECO:0000313" key="1">
    <source>
        <dbReference type="EMBL" id="NOE19098.1"/>
    </source>
</evidence>
<dbReference type="SUPFAM" id="SSF56935">
    <property type="entry name" value="Porins"/>
    <property type="match status" value="1"/>
</dbReference>
<evidence type="ECO:0000313" key="2">
    <source>
        <dbReference type="Proteomes" id="UP000597886"/>
    </source>
</evidence>
<proteinExistence type="predicted"/>
<dbReference type="AlphaFoldDB" id="A0AA90YXH9"/>